<evidence type="ECO:0000313" key="8">
    <source>
        <dbReference type="Proteomes" id="UP000183200"/>
    </source>
</evidence>
<dbReference type="Proteomes" id="UP000183200">
    <property type="component" value="Unassembled WGS sequence"/>
</dbReference>
<dbReference type="InterPro" id="IPR007627">
    <property type="entry name" value="RNA_pol_sigma70_r2"/>
</dbReference>
<dbReference type="InterPro" id="IPR013324">
    <property type="entry name" value="RNA_pol_sigma_r3/r4-like"/>
</dbReference>
<evidence type="ECO:0000256" key="2">
    <source>
        <dbReference type="ARBA" id="ARBA00023015"/>
    </source>
</evidence>
<evidence type="ECO:0000256" key="4">
    <source>
        <dbReference type="ARBA" id="ARBA00023163"/>
    </source>
</evidence>
<dbReference type="GO" id="GO:0016987">
    <property type="term" value="F:sigma factor activity"/>
    <property type="evidence" value="ECO:0007669"/>
    <property type="project" value="UniProtKB-KW"/>
</dbReference>
<dbReference type="Pfam" id="PF04542">
    <property type="entry name" value="Sigma70_r2"/>
    <property type="match status" value="1"/>
</dbReference>
<accession>A0A1G9P8D2</accession>
<dbReference type="InterPro" id="IPR014284">
    <property type="entry name" value="RNA_pol_sigma-70_dom"/>
</dbReference>
<evidence type="ECO:0000313" key="7">
    <source>
        <dbReference type="EMBL" id="SDL94964.1"/>
    </source>
</evidence>
<evidence type="ECO:0000259" key="5">
    <source>
        <dbReference type="Pfam" id="PF04542"/>
    </source>
</evidence>
<comment type="similarity">
    <text evidence="1">Belongs to the sigma-70 factor family. ECF subfamily.</text>
</comment>
<keyword evidence="2" id="KW-0805">Transcription regulation</keyword>
<dbReference type="AlphaFoldDB" id="A0A1G9P8D2"/>
<feature type="domain" description="RNA polymerase sigma factor 70 region 4 type 2" evidence="6">
    <location>
        <begin position="121"/>
        <end position="172"/>
    </location>
</feature>
<evidence type="ECO:0000259" key="6">
    <source>
        <dbReference type="Pfam" id="PF08281"/>
    </source>
</evidence>
<feature type="domain" description="RNA polymerase sigma-70 region 2" evidence="5">
    <location>
        <begin position="25"/>
        <end position="90"/>
    </location>
</feature>
<dbReference type="GO" id="GO:0006352">
    <property type="term" value="P:DNA-templated transcription initiation"/>
    <property type="evidence" value="ECO:0007669"/>
    <property type="project" value="InterPro"/>
</dbReference>
<evidence type="ECO:0000256" key="3">
    <source>
        <dbReference type="ARBA" id="ARBA00023082"/>
    </source>
</evidence>
<dbReference type="NCBIfam" id="TIGR02937">
    <property type="entry name" value="sigma70-ECF"/>
    <property type="match status" value="1"/>
</dbReference>
<dbReference type="PANTHER" id="PTHR43133:SF46">
    <property type="entry name" value="RNA POLYMERASE SIGMA-70 FACTOR ECF SUBFAMILY"/>
    <property type="match status" value="1"/>
</dbReference>
<dbReference type="PANTHER" id="PTHR43133">
    <property type="entry name" value="RNA POLYMERASE ECF-TYPE SIGMA FACTO"/>
    <property type="match status" value="1"/>
</dbReference>
<dbReference type="EMBL" id="FNGY01000002">
    <property type="protein sequence ID" value="SDL94964.1"/>
    <property type="molecule type" value="Genomic_DNA"/>
</dbReference>
<evidence type="ECO:0000256" key="1">
    <source>
        <dbReference type="ARBA" id="ARBA00010641"/>
    </source>
</evidence>
<dbReference type="Gene3D" id="1.10.10.10">
    <property type="entry name" value="Winged helix-like DNA-binding domain superfamily/Winged helix DNA-binding domain"/>
    <property type="match status" value="1"/>
</dbReference>
<dbReference type="InterPro" id="IPR036388">
    <property type="entry name" value="WH-like_DNA-bd_sf"/>
</dbReference>
<name>A0A1G9P8D2_9SPHI</name>
<dbReference type="Pfam" id="PF08281">
    <property type="entry name" value="Sigma70_r4_2"/>
    <property type="match status" value="1"/>
</dbReference>
<proteinExistence type="inferred from homology"/>
<protein>
    <submittedName>
        <fullName evidence="7">RNA polymerase sigma-70 factor, ECF subfamily</fullName>
    </submittedName>
</protein>
<dbReference type="RefSeq" id="WP_074605428.1">
    <property type="nucleotide sequence ID" value="NZ_JABMKU010000002.1"/>
</dbReference>
<dbReference type="SUPFAM" id="SSF88946">
    <property type="entry name" value="Sigma2 domain of RNA polymerase sigma factors"/>
    <property type="match status" value="1"/>
</dbReference>
<dbReference type="SUPFAM" id="SSF88659">
    <property type="entry name" value="Sigma3 and sigma4 domains of RNA polymerase sigma factors"/>
    <property type="match status" value="1"/>
</dbReference>
<organism evidence="7 8">
    <name type="scientific">Pedobacter steynii</name>
    <dbReference type="NCBI Taxonomy" id="430522"/>
    <lineage>
        <taxon>Bacteria</taxon>
        <taxon>Pseudomonadati</taxon>
        <taxon>Bacteroidota</taxon>
        <taxon>Sphingobacteriia</taxon>
        <taxon>Sphingobacteriales</taxon>
        <taxon>Sphingobacteriaceae</taxon>
        <taxon>Pedobacter</taxon>
    </lineage>
</organism>
<gene>
    <name evidence="7" type="ORF">SAMN05421820_102575</name>
</gene>
<dbReference type="InterPro" id="IPR013325">
    <property type="entry name" value="RNA_pol_sigma_r2"/>
</dbReference>
<dbReference type="GO" id="GO:0003677">
    <property type="term" value="F:DNA binding"/>
    <property type="evidence" value="ECO:0007669"/>
    <property type="project" value="InterPro"/>
</dbReference>
<dbReference type="InterPro" id="IPR013249">
    <property type="entry name" value="RNA_pol_sigma70_r4_t2"/>
</dbReference>
<keyword evidence="4" id="KW-0804">Transcription</keyword>
<keyword evidence="8" id="KW-1185">Reference proteome</keyword>
<dbReference type="Gene3D" id="1.10.1740.10">
    <property type="match status" value="1"/>
</dbReference>
<dbReference type="InterPro" id="IPR039425">
    <property type="entry name" value="RNA_pol_sigma-70-like"/>
</dbReference>
<dbReference type="OrthoDB" id="1491902at2"/>
<keyword evidence="3" id="KW-0731">Sigma factor</keyword>
<reference evidence="8" key="1">
    <citation type="submission" date="2016-10" db="EMBL/GenBank/DDBJ databases">
        <authorList>
            <person name="Varghese N."/>
            <person name="Submissions S."/>
        </authorList>
    </citation>
    <scope>NUCLEOTIDE SEQUENCE [LARGE SCALE GENOMIC DNA]</scope>
    <source>
        <strain evidence="8">DSM 19110</strain>
    </source>
</reference>
<sequence length="194" mass="22370">MNPVVKEAELIIGCIANKRSAQESLYKLYHKEMWQLCNRYLKFDGLAYEAVNTGFLKVFQHIGSFDERKGGLTGWIKVIMVRTCIDIGRKELQFNKAANLKHEIADIFVSPQILERLYANDLIKLIRMLPAASQMVFNLSVIDGYSHKEISEKLAITEGTSRWHLSEAKKQLRSFLENSEVNNHKPTEKNKRTK</sequence>